<proteinExistence type="inferred from homology"/>
<comment type="similarity">
    <text evidence="1 2">Belongs to the cytochrome P450 family.</text>
</comment>
<keyword evidence="2" id="KW-0503">Monooxygenase</keyword>
<protein>
    <submittedName>
        <fullName evidence="4">Cytochrome P450 YjiB</fullName>
    </submittedName>
</protein>
<dbReference type="Gene3D" id="1.10.630.10">
    <property type="entry name" value="Cytochrome P450"/>
    <property type="match status" value="1"/>
</dbReference>
<gene>
    <name evidence="4" type="primary">yjiB_6</name>
    <name evidence="4" type="ORF">KSB_62840</name>
</gene>
<dbReference type="InterPro" id="IPR036396">
    <property type="entry name" value="Cyt_P450_sf"/>
</dbReference>
<dbReference type="SUPFAM" id="SSF48264">
    <property type="entry name" value="Cytochrome P450"/>
    <property type="match status" value="1"/>
</dbReference>
<dbReference type="Proteomes" id="UP000654345">
    <property type="component" value="Unassembled WGS sequence"/>
</dbReference>
<keyword evidence="5" id="KW-1185">Reference proteome</keyword>
<keyword evidence="2" id="KW-0349">Heme</keyword>
<dbReference type="Pfam" id="PF00067">
    <property type="entry name" value="p450"/>
    <property type="match status" value="1"/>
</dbReference>
<dbReference type="PANTHER" id="PTHR46696">
    <property type="entry name" value="P450, PUTATIVE (EUROFUNG)-RELATED"/>
    <property type="match status" value="1"/>
</dbReference>
<dbReference type="RefSeq" id="WP_236038529.1">
    <property type="nucleotide sequence ID" value="NZ_BNJG01000002.1"/>
</dbReference>
<feature type="region of interest" description="Disordered" evidence="3">
    <location>
        <begin position="1"/>
        <end position="23"/>
    </location>
</feature>
<organism evidence="4 5">
    <name type="scientific">Ktedonobacter robiniae</name>
    <dbReference type="NCBI Taxonomy" id="2778365"/>
    <lineage>
        <taxon>Bacteria</taxon>
        <taxon>Bacillati</taxon>
        <taxon>Chloroflexota</taxon>
        <taxon>Ktedonobacteria</taxon>
        <taxon>Ktedonobacterales</taxon>
        <taxon>Ktedonobacteraceae</taxon>
        <taxon>Ktedonobacter</taxon>
    </lineage>
</organism>
<evidence type="ECO:0000313" key="4">
    <source>
        <dbReference type="EMBL" id="GHO57809.1"/>
    </source>
</evidence>
<name>A0ABQ3UY49_9CHLR</name>
<dbReference type="PANTHER" id="PTHR46696:SF1">
    <property type="entry name" value="CYTOCHROME P450 YJIB-RELATED"/>
    <property type="match status" value="1"/>
</dbReference>
<comment type="caution">
    <text evidence="4">The sequence shown here is derived from an EMBL/GenBank/DDBJ whole genome shotgun (WGS) entry which is preliminary data.</text>
</comment>
<dbReference type="EMBL" id="BNJG01000002">
    <property type="protein sequence ID" value="GHO57809.1"/>
    <property type="molecule type" value="Genomic_DNA"/>
</dbReference>
<dbReference type="PRINTS" id="PR00385">
    <property type="entry name" value="P450"/>
</dbReference>
<dbReference type="InterPro" id="IPR017972">
    <property type="entry name" value="Cyt_P450_CS"/>
</dbReference>
<dbReference type="InterPro" id="IPR001128">
    <property type="entry name" value="Cyt_P450"/>
</dbReference>
<accession>A0ABQ3UY49</accession>
<dbReference type="PROSITE" id="PS00086">
    <property type="entry name" value="CYTOCHROME_P450"/>
    <property type="match status" value="1"/>
</dbReference>
<evidence type="ECO:0000256" key="3">
    <source>
        <dbReference type="SAM" id="MobiDB-lite"/>
    </source>
</evidence>
<keyword evidence="2" id="KW-0479">Metal-binding</keyword>
<evidence type="ECO:0000313" key="5">
    <source>
        <dbReference type="Proteomes" id="UP000654345"/>
    </source>
</evidence>
<keyword evidence="2" id="KW-0408">Iron</keyword>
<evidence type="ECO:0000256" key="2">
    <source>
        <dbReference type="RuleBase" id="RU000461"/>
    </source>
</evidence>
<keyword evidence="2" id="KW-0560">Oxidoreductase</keyword>
<dbReference type="InterPro" id="IPR002397">
    <property type="entry name" value="Cyt_P450_B"/>
</dbReference>
<dbReference type="PRINTS" id="PR00359">
    <property type="entry name" value="BP450"/>
</dbReference>
<evidence type="ECO:0000256" key="1">
    <source>
        <dbReference type="ARBA" id="ARBA00010617"/>
    </source>
</evidence>
<reference evidence="4 5" key="1">
    <citation type="journal article" date="2021" name="Int. J. Syst. Evol. Microbiol.">
        <title>Reticulibacter mediterranei gen. nov., sp. nov., within the new family Reticulibacteraceae fam. nov., and Ktedonospora formicarum gen. nov., sp. nov., Ktedonobacter robiniae sp. nov., Dictyobacter formicarum sp. nov. and Dictyobacter arantiisoli sp. nov., belonging to the class Ktedonobacteria.</title>
        <authorList>
            <person name="Yabe S."/>
            <person name="Zheng Y."/>
            <person name="Wang C.M."/>
            <person name="Sakai Y."/>
            <person name="Abe K."/>
            <person name="Yokota A."/>
            <person name="Donadio S."/>
            <person name="Cavaletti L."/>
            <person name="Monciardini P."/>
        </authorList>
    </citation>
    <scope>NUCLEOTIDE SEQUENCE [LARGE SCALE GENOMIC DNA]</scope>
    <source>
        <strain evidence="4 5">SOSP1-30</strain>
    </source>
</reference>
<sequence>MNPVFQTGAWPRGNPSQAPMDPPRHRQLRQLVSQAFTPRMVAHIESRITEITNGLLDQVQHLGEMDVIRDLAYPLPIMVIAELLGIPAERREEFKQWSDAFVSGDAEATEEARQAVMLPVACMTAYFTQILEERPHNDLVSALLLAEVDGERLSNEELIGFCVLLLVAGNETTTNLIGNAILCLDEHPEAVELLRANRDLVPSALEEALRYYSPLKLTIRGTTTETTIGDQHIEAGQLLFAWIASANRDEAQFPNANQFMIEREPNRHLGFGRGIHFCLGAPLARLEAKIALNAMLDRQPGSWHVSDAPRSLISSMSVLGVKTLSLTWEK</sequence>